<dbReference type="Gene3D" id="3.30.70.1950">
    <property type="match status" value="1"/>
</dbReference>
<comment type="subunit">
    <text evidence="2">Homodimer.</text>
</comment>
<evidence type="ECO:0000256" key="1">
    <source>
        <dbReference type="ARBA" id="ARBA00005397"/>
    </source>
</evidence>
<comment type="caution">
    <text evidence="3">The sequence shown here is derived from an EMBL/GenBank/DDBJ whole genome shotgun (WGS) entry which is preliminary data.</text>
</comment>
<dbReference type="PANTHER" id="PTHR39161">
    <property type="entry name" value="ADAPTER PROTEIN MECA"/>
    <property type="match status" value="1"/>
</dbReference>
<dbReference type="OrthoDB" id="2085234at2"/>
<reference evidence="3 4" key="1">
    <citation type="submission" date="2018-03" db="EMBL/GenBank/DDBJ databases">
        <title>Genomic Encyclopedia of Type Strains, Phase III (KMG-III): the genomes of soil and plant-associated and newly described type strains.</title>
        <authorList>
            <person name="Whitman W."/>
        </authorList>
    </citation>
    <scope>NUCLEOTIDE SEQUENCE [LARGE SCALE GENOMIC DNA]</scope>
    <source>
        <strain evidence="3 4">CGMCC 1.07653</strain>
    </source>
</reference>
<dbReference type="PIRSF" id="PIRSF029008">
    <property type="entry name" value="MecA"/>
    <property type="match status" value="1"/>
</dbReference>
<keyword evidence="4" id="KW-1185">Reference proteome</keyword>
<evidence type="ECO:0000313" key="3">
    <source>
        <dbReference type="EMBL" id="PSL50465.1"/>
    </source>
</evidence>
<evidence type="ECO:0000313" key="4">
    <source>
        <dbReference type="Proteomes" id="UP000242310"/>
    </source>
</evidence>
<sequence>MRLEQISSDQVKVFLTFDDLKERGLKKEDLWFDRPNVHELFRDMVLEAEQLGFQADRSLSVEVYALPAQGMVVHISKAPVEDADEDYIEMDIMVDERHDIMFQFETFEDVLGACQSLYPIGIRGGRLYSKDQMFYLYFPKRLEIPVALDRFIALTSEYGEASPVSPVLLKEHGKQLMQEYAVHQLYTTFF</sequence>
<dbReference type="AlphaFoldDB" id="A0A2P8HWC3"/>
<accession>A0A2P8HWC3</accession>
<gene>
    <name evidence="3" type="ORF">B0H94_10376</name>
</gene>
<dbReference type="RefSeq" id="WP_106587796.1">
    <property type="nucleotide sequence ID" value="NZ_PYAV01000003.1"/>
</dbReference>
<dbReference type="Proteomes" id="UP000242310">
    <property type="component" value="Unassembled WGS sequence"/>
</dbReference>
<evidence type="ECO:0000256" key="2">
    <source>
        <dbReference type="ARBA" id="ARBA00011738"/>
    </source>
</evidence>
<dbReference type="InterPro" id="IPR038471">
    <property type="entry name" value="MecA_C_sf"/>
</dbReference>
<name>A0A2P8HWC3_9BACI</name>
<proteinExistence type="inferred from homology"/>
<organism evidence="3 4">
    <name type="scientific">Salsuginibacillus halophilus</name>
    <dbReference type="NCBI Taxonomy" id="517424"/>
    <lineage>
        <taxon>Bacteria</taxon>
        <taxon>Bacillati</taxon>
        <taxon>Bacillota</taxon>
        <taxon>Bacilli</taxon>
        <taxon>Bacillales</taxon>
        <taxon>Bacillaceae</taxon>
        <taxon>Salsuginibacillus</taxon>
    </lineage>
</organism>
<protein>
    <submittedName>
        <fullName evidence="3">Adapter protein MecA 1/2</fullName>
    </submittedName>
</protein>
<dbReference type="EMBL" id="PYAV01000003">
    <property type="protein sequence ID" value="PSL50465.1"/>
    <property type="molecule type" value="Genomic_DNA"/>
</dbReference>
<dbReference type="Pfam" id="PF05389">
    <property type="entry name" value="MecA"/>
    <property type="match status" value="2"/>
</dbReference>
<comment type="similarity">
    <text evidence="1">Belongs to the MecA family.</text>
</comment>
<dbReference type="PANTHER" id="PTHR39161:SF2">
    <property type="entry name" value="ADAPTER PROTEIN MECA 2"/>
    <property type="match status" value="1"/>
</dbReference>
<dbReference type="InterPro" id="IPR008681">
    <property type="entry name" value="Neg-reg_MecA"/>
</dbReference>